<reference evidence="1 2" key="1">
    <citation type="journal article" date="2019" name="Sci. Rep.">
        <title>Orb-weaving spider Araneus ventricosus genome elucidates the spidroin gene catalogue.</title>
        <authorList>
            <person name="Kono N."/>
            <person name="Nakamura H."/>
            <person name="Ohtoshi R."/>
            <person name="Moran D.A.P."/>
            <person name="Shinohara A."/>
            <person name="Yoshida Y."/>
            <person name="Fujiwara M."/>
            <person name="Mori M."/>
            <person name="Tomita M."/>
            <person name="Arakawa K."/>
        </authorList>
    </citation>
    <scope>NUCLEOTIDE SEQUENCE [LARGE SCALE GENOMIC DNA]</scope>
</reference>
<organism evidence="1 2">
    <name type="scientific">Araneus ventricosus</name>
    <name type="common">Orbweaver spider</name>
    <name type="synonym">Epeira ventricosa</name>
    <dbReference type="NCBI Taxonomy" id="182803"/>
    <lineage>
        <taxon>Eukaryota</taxon>
        <taxon>Metazoa</taxon>
        <taxon>Ecdysozoa</taxon>
        <taxon>Arthropoda</taxon>
        <taxon>Chelicerata</taxon>
        <taxon>Arachnida</taxon>
        <taxon>Araneae</taxon>
        <taxon>Araneomorphae</taxon>
        <taxon>Entelegynae</taxon>
        <taxon>Araneoidea</taxon>
        <taxon>Araneidae</taxon>
        <taxon>Araneus</taxon>
    </lineage>
</organism>
<keyword evidence="2" id="KW-1185">Reference proteome</keyword>
<evidence type="ECO:0000313" key="2">
    <source>
        <dbReference type="Proteomes" id="UP000499080"/>
    </source>
</evidence>
<gene>
    <name evidence="1" type="ORF">AVEN_152230_1</name>
</gene>
<feature type="non-terminal residue" evidence="1">
    <location>
        <position position="1"/>
    </location>
</feature>
<evidence type="ECO:0000313" key="1">
    <source>
        <dbReference type="EMBL" id="GBM32339.1"/>
    </source>
</evidence>
<protein>
    <submittedName>
        <fullName evidence="1">Uncharacterized protein</fullName>
    </submittedName>
</protein>
<dbReference type="Proteomes" id="UP000499080">
    <property type="component" value="Unassembled WGS sequence"/>
</dbReference>
<proteinExistence type="predicted"/>
<comment type="caution">
    <text evidence="1">The sequence shown here is derived from an EMBL/GenBank/DDBJ whole genome shotgun (WGS) entry which is preliminary data.</text>
</comment>
<accession>A0A4Y2EVL8</accession>
<dbReference type="EMBL" id="BGPR01171473">
    <property type="protein sequence ID" value="GBM32339.1"/>
    <property type="molecule type" value="Genomic_DNA"/>
</dbReference>
<sequence length="60" mass="6807">AIVRSLLARLKDLRFETRLYRNSAVCVGLVPAKSDDVYHVLSRWCSAEDWDVSPVVDCVI</sequence>
<dbReference type="AlphaFoldDB" id="A0A4Y2EVL8"/>
<name>A0A4Y2EVL8_ARAVE</name>